<evidence type="ECO:0000313" key="4">
    <source>
        <dbReference type="Proteomes" id="UP000002875"/>
    </source>
</evidence>
<evidence type="ECO:0000259" key="2">
    <source>
        <dbReference type="PROSITE" id="PS50943"/>
    </source>
</evidence>
<dbReference type="PANTHER" id="PTHR46558:SF11">
    <property type="entry name" value="HTH-TYPE TRANSCRIPTIONAL REGULATOR XRE"/>
    <property type="match status" value="1"/>
</dbReference>
<dbReference type="InterPro" id="IPR010982">
    <property type="entry name" value="Lambda_DNA-bd_dom_sf"/>
</dbReference>
<dbReference type="Gene3D" id="1.10.260.40">
    <property type="entry name" value="lambda repressor-like DNA-binding domains"/>
    <property type="match status" value="1"/>
</dbReference>
<protein>
    <submittedName>
        <fullName evidence="3">Transcriptional regulator, XRE family</fullName>
    </submittedName>
</protein>
<gene>
    <name evidence="3" type="ordered locus">Emtol_3866</name>
</gene>
<proteinExistence type="predicted"/>
<dbReference type="InterPro" id="IPR001387">
    <property type="entry name" value="Cro/C1-type_HTH"/>
</dbReference>
<reference evidence="3 4" key="1">
    <citation type="submission" date="2011-07" db="EMBL/GenBank/DDBJ databases">
        <title>The complete genome of chromosome of Emticicia oligotrophica DSM 17448.</title>
        <authorList>
            <consortium name="US DOE Joint Genome Institute (JGI-PGF)"/>
            <person name="Lucas S."/>
            <person name="Han J."/>
            <person name="Lapidus A."/>
            <person name="Bruce D."/>
            <person name="Goodwin L."/>
            <person name="Pitluck S."/>
            <person name="Peters L."/>
            <person name="Kyrpides N."/>
            <person name="Mavromatis K."/>
            <person name="Ivanova N."/>
            <person name="Ovchinnikova G."/>
            <person name="Teshima H."/>
            <person name="Detter J.C."/>
            <person name="Tapia R."/>
            <person name="Han C."/>
            <person name="Land M."/>
            <person name="Hauser L."/>
            <person name="Markowitz V."/>
            <person name="Cheng J.-F."/>
            <person name="Hugenholtz P."/>
            <person name="Woyke T."/>
            <person name="Wu D."/>
            <person name="Tindall B."/>
            <person name="Pomrenke H."/>
            <person name="Brambilla E."/>
            <person name="Klenk H.-P."/>
            <person name="Eisen J.A."/>
        </authorList>
    </citation>
    <scope>NUCLEOTIDE SEQUENCE [LARGE SCALE GENOMIC DNA]</scope>
    <source>
        <strain evidence="3 4">DSM 17448</strain>
    </source>
</reference>
<dbReference type="Pfam" id="PF01381">
    <property type="entry name" value="HTH_3"/>
    <property type="match status" value="1"/>
</dbReference>
<feature type="domain" description="HTH cro/C1-type" evidence="2">
    <location>
        <begin position="12"/>
        <end position="66"/>
    </location>
</feature>
<sequence>MIFAQNFMKNRIRIERAILDITQADLAEKINVSRQTINAIESNKYVPSTVLALKIARIFGKSVEEVFELEEND</sequence>
<keyword evidence="1" id="KW-0238">DNA-binding</keyword>
<dbReference type="SMART" id="SM00530">
    <property type="entry name" value="HTH_XRE"/>
    <property type="match status" value="1"/>
</dbReference>
<accession>A0ABM5N697</accession>
<dbReference type="EMBL" id="CP002961">
    <property type="protein sequence ID" value="AFK04992.1"/>
    <property type="molecule type" value="Genomic_DNA"/>
</dbReference>
<keyword evidence="4" id="KW-1185">Reference proteome</keyword>
<name>A0ABM5N697_EMTOG</name>
<dbReference type="Proteomes" id="UP000002875">
    <property type="component" value="Chromosome"/>
</dbReference>
<organism evidence="3 4">
    <name type="scientific">Emticicia oligotrophica (strain DSM 17448 / CIP 109782 / MTCC 6937 / GPTSA100-15)</name>
    <dbReference type="NCBI Taxonomy" id="929562"/>
    <lineage>
        <taxon>Bacteria</taxon>
        <taxon>Pseudomonadati</taxon>
        <taxon>Bacteroidota</taxon>
        <taxon>Cytophagia</taxon>
        <taxon>Cytophagales</taxon>
        <taxon>Leadbetterellaceae</taxon>
        <taxon>Emticicia</taxon>
    </lineage>
</organism>
<dbReference type="SUPFAM" id="SSF47413">
    <property type="entry name" value="lambda repressor-like DNA-binding domains"/>
    <property type="match status" value="1"/>
</dbReference>
<evidence type="ECO:0000313" key="3">
    <source>
        <dbReference type="EMBL" id="AFK04992.1"/>
    </source>
</evidence>
<dbReference type="CDD" id="cd00093">
    <property type="entry name" value="HTH_XRE"/>
    <property type="match status" value="1"/>
</dbReference>
<dbReference type="PANTHER" id="PTHR46558">
    <property type="entry name" value="TRACRIPTIONAL REGULATORY PROTEIN-RELATED-RELATED"/>
    <property type="match status" value="1"/>
</dbReference>
<dbReference type="PROSITE" id="PS50943">
    <property type="entry name" value="HTH_CROC1"/>
    <property type="match status" value="1"/>
</dbReference>
<evidence type="ECO:0000256" key="1">
    <source>
        <dbReference type="ARBA" id="ARBA00023125"/>
    </source>
</evidence>